<reference evidence="5 6" key="1">
    <citation type="submission" date="2016-09" db="EMBL/GenBank/DDBJ databases">
        <title>Desulfuribacillus arsenicus sp. nov., an obligately anaerobic, dissimilatory arsenic- and antimonate-reducing bacterium isolated from anoxic sediments.</title>
        <authorList>
            <person name="Abin C.A."/>
            <person name="Hollibaugh J.T."/>
        </authorList>
    </citation>
    <scope>NUCLEOTIDE SEQUENCE [LARGE SCALE GENOMIC DNA]</scope>
    <source>
        <strain evidence="5 6">MLFW-2</strain>
    </source>
</reference>
<sequence>MEAILKRRSIRKYTKQDVSEQDVQSILKAAMSAPSAGNQQPWHFIVIRKRSILNEIPKIHPYSNMMKDAPLAIVVCGDPTIERYKGYWVQDCSAAIQNILIAVEDLGLGAVWVGIYPEESAKAEDFRKLLNIPEHVIPLAVIPIGHPAETKPPADRYNDARVHSDTW</sequence>
<evidence type="ECO:0000313" key="6">
    <source>
        <dbReference type="Proteomes" id="UP000095255"/>
    </source>
</evidence>
<evidence type="ECO:0000256" key="2">
    <source>
        <dbReference type="ARBA" id="ARBA00022643"/>
    </source>
</evidence>
<name>A0A1E5L5D7_9FIRM</name>
<proteinExistence type="predicted"/>
<accession>A0A1E5L5D7</accession>
<dbReference type="InterPro" id="IPR000415">
    <property type="entry name" value="Nitroreductase-like"/>
</dbReference>
<comment type="caution">
    <text evidence="5">The sequence shown here is derived from an EMBL/GenBank/DDBJ whole genome shotgun (WGS) entry which is preliminary data.</text>
</comment>
<dbReference type="GO" id="GO:0016491">
    <property type="term" value="F:oxidoreductase activity"/>
    <property type="evidence" value="ECO:0007669"/>
    <property type="project" value="UniProtKB-KW"/>
</dbReference>
<keyword evidence="3" id="KW-0560">Oxidoreductase</keyword>
<dbReference type="RefSeq" id="WP_069702157.1">
    <property type="nucleotide sequence ID" value="NZ_MJAT01000022.1"/>
</dbReference>
<keyword evidence="1" id="KW-0285">Flavoprotein</keyword>
<evidence type="ECO:0000313" key="5">
    <source>
        <dbReference type="EMBL" id="OEH85331.1"/>
    </source>
</evidence>
<dbReference type="Proteomes" id="UP000095255">
    <property type="component" value="Unassembled WGS sequence"/>
</dbReference>
<dbReference type="PANTHER" id="PTHR23026">
    <property type="entry name" value="NADPH NITROREDUCTASE"/>
    <property type="match status" value="1"/>
</dbReference>
<evidence type="ECO:0000256" key="1">
    <source>
        <dbReference type="ARBA" id="ARBA00022630"/>
    </source>
</evidence>
<dbReference type="STRING" id="1390249.BHU72_04340"/>
<dbReference type="InterPro" id="IPR029479">
    <property type="entry name" value="Nitroreductase"/>
</dbReference>
<evidence type="ECO:0000259" key="4">
    <source>
        <dbReference type="Pfam" id="PF00881"/>
    </source>
</evidence>
<protein>
    <submittedName>
        <fullName evidence="5">NADH dehydrogenase</fullName>
    </submittedName>
</protein>
<dbReference type="EMBL" id="MJAT01000022">
    <property type="protein sequence ID" value="OEH85331.1"/>
    <property type="molecule type" value="Genomic_DNA"/>
</dbReference>
<dbReference type="InterPro" id="IPR050627">
    <property type="entry name" value="Nitroreductase/BluB"/>
</dbReference>
<dbReference type="Gene3D" id="3.40.109.10">
    <property type="entry name" value="NADH Oxidase"/>
    <property type="match status" value="1"/>
</dbReference>
<keyword evidence="6" id="KW-1185">Reference proteome</keyword>
<dbReference type="PANTHER" id="PTHR23026:SF90">
    <property type="entry name" value="IODOTYROSINE DEIODINASE 1"/>
    <property type="match status" value="1"/>
</dbReference>
<dbReference type="Pfam" id="PF00881">
    <property type="entry name" value="Nitroreductase"/>
    <property type="match status" value="2"/>
</dbReference>
<dbReference type="AlphaFoldDB" id="A0A1E5L5D7"/>
<dbReference type="SUPFAM" id="SSF55469">
    <property type="entry name" value="FMN-dependent nitroreductase-like"/>
    <property type="match status" value="1"/>
</dbReference>
<feature type="domain" description="Nitroreductase" evidence="4">
    <location>
        <begin position="4"/>
        <end position="53"/>
    </location>
</feature>
<keyword evidence="2" id="KW-0288">FMN</keyword>
<dbReference type="CDD" id="cd02150">
    <property type="entry name" value="nitroreductase"/>
    <property type="match status" value="1"/>
</dbReference>
<feature type="domain" description="Nitroreductase" evidence="4">
    <location>
        <begin position="62"/>
        <end position="146"/>
    </location>
</feature>
<evidence type="ECO:0000256" key="3">
    <source>
        <dbReference type="ARBA" id="ARBA00023002"/>
    </source>
</evidence>
<organism evidence="5 6">
    <name type="scientific">Desulfuribacillus stibiiarsenatis</name>
    <dbReference type="NCBI Taxonomy" id="1390249"/>
    <lineage>
        <taxon>Bacteria</taxon>
        <taxon>Bacillati</taxon>
        <taxon>Bacillota</taxon>
        <taxon>Desulfuribacillia</taxon>
        <taxon>Desulfuribacillales</taxon>
        <taxon>Desulfuribacillaceae</taxon>
        <taxon>Desulfuribacillus</taxon>
    </lineage>
</organism>
<dbReference type="OrthoDB" id="9782629at2"/>
<gene>
    <name evidence="5" type="ORF">BHU72_04340</name>
</gene>